<sequence length="243" mass="25660">MSRTLRFLVIATGFALAANAGAEPTAYVVEAEFLAALSALGLPVTHEGFESAAWDGVRSSIVDGAHTAPSVSSNGLVWSANNLSSEITTGVGAALSGQYGVYSNPHGSYENPDPGADCYTPGECGDGFRGVAENGILYAIGGWVETNTPYAKLGLYLGDYPTNPIDFGETCDPPESENCVSHSTIGTQSQFFGVIDPAGFDRFEFRELEGKLEIGGGDIKLIFADDFRFSLGEPELVFKDGFE</sequence>
<evidence type="ECO:0000313" key="2">
    <source>
        <dbReference type="EMBL" id="MEJ8567301.1"/>
    </source>
</evidence>
<feature type="chain" id="PRO_5043409904" evidence="1">
    <location>
        <begin position="23"/>
        <end position="243"/>
    </location>
</feature>
<evidence type="ECO:0000313" key="3">
    <source>
        <dbReference type="Proteomes" id="UP001359886"/>
    </source>
</evidence>
<gene>
    <name evidence="2" type="ORF">V3330_06650</name>
</gene>
<organism evidence="2 3">
    <name type="scientific">Elongatibacter sediminis</name>
    <dbReference type="NCBI Taxonomy" id="3119006"/>
    <lineage>
        <taxon>Bacteria</taxon>
        <taxon>Pseudomonadati</taxon>
        <taxon>Pseudomonadota</taxon>
        <taxon>Gammaproteobacteria</taxon>
        <taxon>Chromatiales</taxon>
        <taxon>Wenzhouxiangellaceae</taxon>
        <taxon>Elongatibacter</taxon>
    </lineage>
</organism>
<feature type="signal peptide" evidence="1">
    <location>
        <begin position="1"/>
        <end position="22"/>
    </location>
</feature>
<proteinExistence type="predicted"/>
<evidence type="ECO:0000256" key="1">
    <source>
        <dbReference type="SAM" id="SignalP"/>
    </source>
</evidence>
<name>A0AAW9RCC4_9GAMM</name>
<dbReference type="RefSeq" id="WP_354694614.1">
    <property type="nucleotide sequence ID" value="NZ_JAZHOG010000003.1"/>
</dbReference>
<keyword evidence="1" id="KW-0732">Signal</keyword>
<comment type="caution">
    <text evidence="2">The sequence shown here is derived from an EMBL/GenBank/DDBJ whole genome shotgun (WGS) entry which is preliminary data.</text>
</comment>
<keyword evidence="3" id="KW-1185">Reference proteome</keyword>
<protein>
    <submittedName>
        <fullName evidence="2">Uncharacterized protein</fullName>
    </submittedName>
</protein>
<accession>A0AAW9RCC4</accession>
<dbReference type="Proteomes" id="UP001359886">
    <property type="component" value="Unassembled WGS sequence"/>
</dbReference>
<dbReference type="EMBL" id="JAZHOG010000003">
    <property type="protein sequence ID" value="MEJ8567301.1"/>
    <property type="molecule type" value="Genomic_DNA"/>
</dbReference>
<dbReference type="AlphaFoldDB" id="A0AAW9RCC4"/>
<reference evidence="2 3" key="1">
    <citation type="submission" date="2024-02" db="EMBL/GenBank/DDBJ databases">
        <title>A novel Wenzhouxiangellaceae bacterium, isolated from coastal sediments.</title>
        <authorList>
            <person name="Du Z.-J."/>
            <person name="Ye Y.-Q."/>
            <person name="Zhang X.-Y."/>
        </authorList>
    </citation>
    <scope>NUCLEOTIDE SEQUENCE [LARGE SCALE GENOMIC DNA]</scope>
    <source>
        <strain evidence="2 3">CH-27</strain>
    </source>
</reference>